<keyword evidence="6 12" id="KW-0812">Transmembrane</keyword>
<proteinExistence type="inferred from homology"/>
<keyword evidence="11" id="KW-0325">Glycoprotein</keyword>
<accession>A0AAJ7RW06</accession>
<dbReference type="GO" id="GO:0032580">
    <property type="term" value="C:Golgi cisterna membrane"/>
    <property type="evidence" value="ECO:0007669"/>
    <property type="project" value="UniProtKB-SubCell"/>
</dbReference>
<evidence type="ECO:0000256" key="3">
    <source>
        <dbReference type="ARBA" id="ARBA00008919"/>
    </source>
</evidence>
<keyword evidence="7" id="KW-0735">Signal-anchor</keyword>
<dbReference type="FunFam" id="3.40.50.11660:FF:000006">
    <property type="entry name" value="Alpha-(1,3)-fucosyltransferase C"/>
    <property type="match status" value="1"/>
</dbReference>
<dbReference type="InterPro" id="IPR001503">
    <property type="entry name" value="Glyco_trans_10"/>
</dbReference>
<dbReference type="InterPro" id="IPR055270">
    <property type="entry name" value="Glyco_tran_10_C"/>
</dbReference>
<name>A0AAJ7RW06_CEPCN</name>
<dbReference type="Pfam" id="PF00852">
    <property type="entry name" value="Glyco_transf_10"/>
    <property type="match status" value="1"/>
</dbReference>
<keyword evidence="4 12" id="KW-0328">Glycosyltransferase</keyword>
<dbReference type="AlphaFoldDB" id="A0AAJ7RW06"/>
<keyword evidence="15" id="KW-1185">Reference proteome</keyword>
<evidence type="ECO:0000256" key="9">
    <source>
        <dbReference type="ARBA" id="ARBA00023034"/>
    </source>
</evidence>
<dbReference type="Pfam" id="PF17039">
    <property type="entry name" value="Glyco_tran_10_N"/>
    <property type="match status" value="1"/>
</dbReference>
<dbReference type="PANTHER" id="PTHR48438:SF1">
    <property type="entry name" value="ALPHA-(1,3)-FUCOSYLTRANSFERASE C-RELATED"/>
    <property type="match status" value="1"/>
</dbReference>
<comment type="pathway">
    <text evidence="2">Protein modification; protein glycosylation.</text>
</comment>
<evidence type="ECO:0000256" key="4">
    <source>
        <dbReference type="ARBA" id="ARBA00022676"/>
    </source>
</evidence>
<evidence type="ECO:0000259" key="13">
    <source>
        <dbReference type="Pfam" id="PF00852"/>
    </source>
</evidence>
<dbReference type="GeneID" id="107274467"/>
<comment type="similarity">
    <text evidence="3 12">Belongs to the glycosyltransferase 10 family.</text>
</comment>
<evidence type="ECO:0000256" key="2">
    <source>
        <dbReference type="ARBA" id="ARBA00004922"/>
    </source>
</evidence>
<comment type="subcellular location">
    <subcellularLocation>
        <location evidence="1 12">Golgi apparatus</location>
        <location evidence="1 12">Golgi stack membrane</location>
        <topology evidence="1 12">Single-pass type II membrane protein</topology>
    </subcellularLocation>
</comment>
<keyword evidence="10 12" id="KW-0472">Membrane</keyword>
<evidence type="ECO:0000313" key="15">
    <source>
        <dbReference type="Proteomes" id="UP000694920"/>
    </source>
</evidence>
<sequence>MIIDYQKIDQSAVFSSAVIPTMQRKYIIVFFFTGGLATLYLIIVYNEWEIFAIKSVNYGHRYAFNFNENNPIKANGSYESSRVALQLPNEENTRTEHGSAIKTILYWNKMHGEQEKYFYFGHGDIFKGCPVPHCYATNKRDYHESLTDFDAILFHGVEMVKGDIPKVRSPNQRYVFFTWESAASRPINNHVFELTPNYYNWTMGFRMDSDIPRPYAVVRDRNTNEIVAPSSKEVSWREPEDTFSDPELDNLVKEKTKMAAWFVSHCNTISKRDALVAALRKYIRVDIYGACGSYKCDKNQDCYGMLEKEYYFYISFENTLCVDYVTEKLYEILKRNVIPVVYGGANYTRFAPPRSYVNVEDFKNAETLAAFLKKLASDPAEYRKYFWWKRYYAIEDSKQSTLCKFCEMLHDKNLPRKSLLDFRKYYLDGQCHLPDPRWFQK</sequence>
<evidence type="ECO:0000256" key="5">
    <source>
        <dbReference type="ARBA" id="ARBA00022679"/>
    </source>
</evidence>
<dbReference type="InterPro" id="IPR038577">
    <property type="entry name" value="GT10-like_C_sf"/>
</dbReference>
<evidence type="ECO:0000256" key="6">
    <source>
        <dbReference type="ARBA" id="ARBA00022692"/>
    </source>
</evidence>
<keyword evidence="9 12" id="KW-0333">Golgi apparatus</keyword>
<dbReference type="GO" id="GO:0008417">
    <property type="term" value="F:fucosyltransferase activity"/>
    <property type="evidence" value="ECO:0007669"/>
    <property type="project" value="InterPro"/>
</dbReference>
<dbReference type="SUPFAM" id="SSF53756">
    <property type="entry name" value="UDP-Glycosyltransferase/glycogen phosphorylase"/>
    <property type="match status" value="1"/>
</dbReference>
<organism evidence="15 16">
    <name type="scientific">Cephus cinctus</name>
    <name type="common">Wheat stem sawfly</name>
    <dbReference type="NCBI Taxonomy" id="211228"/>
    <lineage>
        <taxon>Eukaryota</taxon>
        <taxon>Metazoa</taxon>
        <taxon>Ecdysozoa</taxon>
        <taxon>Arthropoda</taxon>
        <taxon>Hexapoda</taxon>
        <taxon>Insecta</taxon>
        <taxon>Pterygota</taxon>
        <taxon>Neoptera</taxon>
        <taxon>Endopterygota</taxon>
        <taxon>Hymenoptera</taxon>
        <taxon>Cephoidea</taxon>
        <taxon>Cephidae</taxon>
        <taxon>Cephus</taxon>
    </lineage>
</organism>
<evidence type="ECO:0000313" key="16">
    <source>
        <dbReference type="RefSeq" id="XP_024947475.1"/>
    </source>
</evidence>
<evidence type="ECO:0000259" key="14">
    <source>
        <dbReference type="Pfam" id="PF17039"/>
    </source>
</evidence>
<protein>
    <recommendedName>
        <fullName evidence="12">Fucosyltransferase</fullName>
        <ecNumber evidence="12">2.4.1.-</ecNumber>
    </recommendedName>
</protein>
<keyword evidence="8 12" id="KW-1133">Transmembrane helix</keyword>
<dbReference type="EC" id="2.4.1.-" evidence="12"/>
<evidence type="ECO:0000256" key="8">
    <source>
        <dbReference type="ARBA" id="ARBA00022989"/>
    </source>
</evidence>
<dbReference type="InterPro" id="IPR031481">
    <property type="entry name" value="Glyco_tran_10_N"/>
</dbReference>
<reference evidence="16" key="1">
    <citation type="submission" date="2025-08" db="UniProtKB">
        <authorList>
            <consortium name="RefSeq"/>
        </authorList>
    </citation>
    <scope>IDENTIFICATION</scope>
</reference>
<dbReference type="RefSeq" id="XP_024947475.1">
    <property type="nucleotide sequence ID" value="XM_025091707.1"/>
</dbReference>
<evidence type="ECO:0000256" key="1">
    <source>
        <dbReference type="ARBA" id="ARBA00004447"/>
    </source>
</evidence>
<evidence type="ECO:0000256" key="11">
    <source>
        <dbReference type="ARBA" id="ARBA00023180"/>
    </source>
</evidence>
<evidence type="ECO:0000256" key="7">
    <source>
        <dbReference type="ARBA" id="ARBA00022968"/>
    </source>
</evidence>
<gene>
    <name evidence="16" type="primary">LOC107274467</name>
</gene>
<feature type="transmembrane region" description="Helical" evidence="12">
    <location>
        <begin position="26"/>
        <end position="45"/>
    </location>
</feature>
<evidence type="ECO:0000256" key="12">
    <source>
        <dbReference type="RuleBase" id="RU003832"/>
    </source>
</evidence>
<dbReference type="KEGG" id="ccin:107274467"/>
<keyword evidence="5 12" id="KW-0808">Transferase</keyword>
<feature type="domain" description="Fucosyltransferase C-terminal" evidence="13">
    <location>
        <begin position="253"/>
        <end position="420"/>
    </location>
</feature>
<dbReference type="Proteomes" id="UP000694920">
    <property type="component" value="Unplaced"/>
</dbReference>
<dbReference type="Gene3D" id="3.40.50.11660">
    <property type="entry name" value="Glycosyl transferase family 10, C-terminal domain"/>
    <property type="match status" value="1"/>
</dbReference>
<evidence type="ECO:0000256" key="10">
    <source>
        <dbReference type="ARBA" id="ARBA00023136"/>
    </source>
</evidence>
<feature type="domain" description="Fucosyltransferase N-terminal" evidence="14">
    <location>
        <begin position="102"/>
        <end position="215"/>
    </location>
</feature>
<dbReference type="PANTHER" id="PTHR48438">
    <property type="entry name" value="ALPHA-(1,3)-FUCOSYLTRANSFERASE C-RELATED"/>
    <property type="match status" value="1"/>
</dbReference>